<gene>
    <name evidence="7" type="primary">rsmA</name>
    <name evidence="7" type="synonym">ksgA</name>
    <name evidence="10" type="ORF">FOKN1_2877</name>
</gene>
<dbReference type="GO" id="GO:0003723">
    <property type="term" value="F:RNA binding"/>
    <property type="evidence" value="ECO:0007669"/>
    <property type="project" value="UniProtKB-UniRule"/>
</dbReference>
<dbReference type="InterPro" id="IPR023165">
    <property type="entry name" value="rRNA_Ade_diMease-like_C"/>
</dbReference>
<evidence type="ECO:0000256" key="4">
    <source>
        <dbReference type="ARBA" id="ARBA00022679"/>
    </source>
</evidence>
<evidence type="ECO:0000313" key="10">
    <source>
        <dbReference type="EMBL" id="BAZ95235.1"/>
    </source>
</evidence>
<dbReference type="AlphaFoldDB" id="A0A1Z4VUW2"/>
<comment type="function">
    <text evidence="7">Specifically dimethylates two adjacent adenosines (A1518 and A1519) in the loop of a conserved hairpin near the 3'-end of 16S rRNA in the 30S particle. May play a critical role in biogenesis of 30S subunits.</text>
</comment>
<keyword evidence="11" id="KW-1185">Reference proteome</keyword>
<dbReference type="EMBL" id="AP018052">
    <property type="protein sequence ID" value="BAZ95235.1"/>
    <property type="molecule type" value="Genomic_DNA"/>
</dbReference>
<feature type="binding site" evidence="7 8">
    <location>
        <position position="14"/>
    </location>
    <ligand>
        <name>S-adenosyl-L-methionine</name>
        <dbReference type="ChEBI" id="CHEBI:59789"/>
    </ligand>
</feature>
<dbReference type="GO" id="GO:0005829">
    <property type="term" value="C:cytosol"/>
    <property type="evidence" value="ECO:0007669"/>
    <property type="project" value="TreeGrafter"/>
</dbReference>
<evidence type="ECO:0000256" key="3">
    <source>
        <dbReference type="ARBA" id="ARBA00022603"/>
    </source>
</evidence>
<dbReference type="HAMAP" id="MF_00607">
    <property type="entry name" value="16SrRNA_methyltr_A"/>
    <property type="match status" value="1"/>
</dbReference>
<feature type="domain" description="Ribosomal RNA adenine methylase transferase N-terminal" evidence="9">
    <location>
        <begin position="21"/>
        <end position="193"/>
    </location>
</feature>
<comment type="catalytic activity">
    <reaction evidence="7">
        <text>adenosine(1518)/adenosine(1519) in 16S rRNA + 4 S-adenosyl-L-methionine = N(6)-dimethyladenosine(1518)/N(6)-dimethyladenosine(1519) in 16S rRNA + 4 S-adenosyl-L-homocysteine + 4 H(+)</text>
        <dbReference type="Rhea" id="RHEA:19609"/>
        <dbReference type="Rhea" id="RHEA-COMP:10232"/>
        <dbReference type="Rhea" id="RHEA-COMP:10233"/>
        <dbReference type="ChEBI" id="CHEBI:15378"/>
        <dbReference type="ChEBI" id="CHEBI:57856"/>
        <dbReference type="ChEBI" id="CHEBI:59789"/>
        <dbReference type="ChEBI" id="CHEBI:74411"/>
        <dbReference type="ChEBI" id="CHEBI:74493"/>
        <dbReference type="EC" id="2.1.1.182"/>
    </reaction>
</comment>
<sequence>MTSAHRPRKRFGQNFLHDRGSLERMLAAIDPQPGQALVEIGPGQGALTWDLLSRLGRLEVIELDRDLCARLETERSRHPGELIIHSGDALKTDFCALEQPPPLRVVGNLPYNISTPLLFHLLGQAGCIRDMHFLLQKEVVERMAAAPGGKDYGRLSVMLQMLCEVEPLFTVGPGAFRPPPKVDSAFVRLTPLPTPRYAIDPERFAGRVRLAFAQRRKTLRNNLKGVIDAAQLEAAGIDPGRRAETLTLEEFARLSMLPSLQDG</sequence>
<dbReference type="EC" id="2.1.1.182" evidence="7"/>
<dbReference type="NCBIfam" id="TIGR00755">
    <property type="entry name" value="ksgA"/>
    <property type="match status" value="1"/>
</dbReference>
<dbReference type="InterPro" id="IPR020596">
    <property type="entry name" value="rRNA_Ade_Mease_Trfase_CS"/>
</dbReference>
<dbReference type="GO" id="GO:0052908">
    <property type="term" value="F:16S rRNA (adenine(1518)-N(6)/adenine(1519)-N(6))-dimethyltransferase activity"/>
    <property type="evidence" value="ECO:0007669"/>
    <property type="project" value="UniProtKB-EC"/>
</dbReference>
<evidence type="ECO:0000256" key="6">
    <source>
        <dbReference type="ARBA" id="ARBA00022884"/>
    </source>
</evidence>
<dbReference type="Gene3D" id="3.40.50.150">
    <property type="entry name" value="Vaccinia Virus protein VP39"/>
    <property type="match status" value="1"/>
</dbReference>
<keyword evidence="4 7" id="KW-0808">Transferase</keyword>
<comment type="similarity">
    <text evidence="7">Belongs to the class I-like SAM-binding methyltransferase superfamily. rRNA adenine N(6)-methyltransferase family. RsmA subfamily.</text>
</comment>
<evidence type="ECO:0000259" key="9">
    <source>
        <dbReference type="SMART" id="SM00650"/>
    </source>
</evidence>
<evidence type="ECO:0000256" key="5">
    <source>
        <dbReference type="ARBA" id="ARBA00022691"/>
    </source>
</evidence>
<dbReference type="PANTHER" id="PTHR11727">
    <property type="entry name" value="DIMETHYLADENOSINE TRANSFERASE"/>
    <property type="match status" value="1"/>
</dbReference>
<dbReference type="PANTHER" id="PTHR11727:SF7">
    <property type="entry name" value="DIMETHYLADENOSINE TRANSFERASE-RELATED"/>
    <property type="match status" value="1"/>
</dbReference>
<dbReference type="InterPro" id="IPR020598">
    <property type="entry name" value="rRNA_Ade_methylase_Trfase_N"/>
</dbReference>
<protein>
    <recommendedName>
        <fullName evidence="7">Ribosomal RNA small subunit methyltransferase A</fullName>
        <ecNumber evidence="7">2.1.1.182</ecNumber>
    </recommendedName>
    <alternativeName>
        <fullName evidence="7">16S rRNA (adenine(1518)-N(6)/adenine(1519)-N(6))-dimethyltransferase</fullName>
    </alternativeName>
    <alternativeName>
        <fullName evidence="7">16S rRNA dimethyladenosine transferase</fullName>
    </alternativeName>
    <alternativeName>
        <fullName evidence="7">16S rRNA dimethylase</fullName>
    </alternativeName>
    <alternativeName>
        <fullName evidence="7">S-adenosylmethionine-6-N', N'-adenosyl(rRNA) dimethyltransferase</fullName>
    </alternativeName>
</protein>
<evidence type="ECO:0000256" key="1">
    <source>
        <dbReference type="ARBA" id="ARBA00022490"/>
    </source>
</evidence>
<dbReference type="FunFam" id="1.10.8.100:FF:000001">
    <property type="entry name" value="Ribosomal RNA small subunit methyltransferase A"/>
    <property type="match status" value="1"/>
</dbReference>
<evidence type="ECO:0000256" key="7">
    <source>
        <dbReference type="HAMAP-Rule" id="MF_00607"/>
    </source>
</evidence>
<dbReference type="PROSITE" id="PS01131">
    <property type="entry name" value="RRNA_A_DIMETH"/>
    <property type="match status" value="1"/>
</dbReference>
<keyword evidence="5 7" id="KW-0949">S-adenosyl-L-methionine</keyword>
<feature type="binding site" evidence="7 8">
    <location>
        <position position="16"/>
    </location>
    <ligand>
        <name>S-adenosyl-L-methionine</name>
        <dbReference type="ChEBI" id="CHEBI:59789"/>
    </ligand>
</feature>
<name>A0A1Z4VUW2_9GAMM</name>
<reference evidence="10 11" key="1">
    <citation type="submission" date="2017-05" db="EMBL/GenBank/DDBJ databases">
        <title>Thiocyanate degradation by Thiohalobacter thiocyanaticus FOKN1.</title>
        <authorList>
            <person name="Oshiki M."/>
            <person name="Fukushima T."/>
            <person name="Kawano S."/>
            <person name="Nakagawa J."/>
        </authorList>
    </citation>
    <scope>NUCLEOTIDE SEQUENCE [LARGE SCALE GENOMIC DNA]</scope>
    <source>
        <strain evidence="10 11">FOKN1</strain>
    </source>
</reference>
<feature type="binding site" evidence="7 8">
    <location>
        <position position="88"/>
    </location>
    <ligand>
        <name>S-adenosyl-L-methionine</name>
        <dbReference type="ChEBI" id="CHEBI:59789"/>
    </ligand>
</feature>
<dbReference type="PROSITE" id="PS51689">
    <property type="entry name" value="SAM_RNA_A_N6_MT"/>
    <property type="match status" value="1"/>
</dbReference>
<feature type="binding site" evidence="7 8">
    <location>
        <position position="41"/>
    </location>
    <ligand>
        <name>S-adenosyl-L-methionine</name>
        <dbReference type="ChEBI" id="CHEBI:59789"/>
    </ligand>
</feature>
<comment type="subcellular location">
    <subcellularLocation>
        <location evidence="7">Cytoplasm</location>
    </subcellularLocation>
</comment>
<dbReference type="OrthoDB" id="9814755at2"/>
<feature type="binding site" evidence="7 8">
    <location>
        <position position="108"/>
    </location>
    <ligand>
        <name>S-adenosyl-L-methionine</name>
        <dbReference type="ChEBI" id="CHEBI:59789"/>
    </ligand>
</feature>
<dbReference type="SMART" id="SM00650">
    <property type="entry name" value="rADc"/>
    <property type="match status" value="1"/>
</dbReference>
<accession>A0A1Z4VUW2</accession>
<dbReference type="SUPFAM" id="SSF53335">
    <property type="entry name" value="S-adenosyl-L-methionine-dependent methyltransferases"/>
    <property type="match status" value="1"/>
</dbReference>
<organism evidence="10 11">
    <name type="scientific">Thiohalobacter thiocyanaticus</name>
    <dbReference type="NCBI Taxonomy" id="585455"/>
    <lineage>
        <taxon>Bacteria</taxon>
        <taxon>Pseudomonadati</taxon>
        <taxon>Pseudomonadota</taxon>
        <taxon>Gammaproteobacteria</taxon>
        <taxon>Thiohalobacterales</taxon>
        <taxon>Thiohalobacteraceae</taxon>
        <taxon>Thiohalobacter</taxon>
    </lineage>
</organism>
<dbReference type="Gene3D" id="1.10.8.100">
    <property type="entry name" value="Ribosomal RNA adenine dimethylase-like, domain 2"/>
    <property type="match status" value="1"/>
</dbReference>
<keyword evidence="6 7" id="KW-0694">RNA-binding</keyword>
<dbReference type="Proteomes" id="UP000218765">
    <property type="component" value="Chromosome"/>
</dbReference>
<evidence type="ECO:0000313" key="11">
    <source>
        <dbReference type="Proteomes" id="UP000218765"/>
    </source>
</evidence>
<dbReference type="Pfam" id="PF00398">
    <property type="entry name" value="RrnaAD"/>
    <property type="match status" value="1"/>
</dbReference>
<dbReference type="KEGG" id="ttc:FOKN1_2877"/>
<evidence type="ECO:0000256" key="2">
    <source>
        <dbReference type="ARBA" id="ARBA00022552"/>
    </source>
</evidence>
<evidence type="ECO:0000256" key="8">
    <source>
        <dbReference type="PROSITE-ProRule" id="PRU01026"/>
    </source>
</evidence>
<keyword evidence="2 7" id="KW-0698">rRNA processing</keyword>
<dbReference type="InterPro" id="IPR029063">
    <property type="entry name" value="SAM-dependent_MTases_sf"/>
</dbReference>
<dbReference type="InterPro" id="IPR001737">
    <property type="entry name" value="KsgA/Erm"/>
</dbReference>
<keyword evidence="1 7" id="KW-0963">Cytoplasm</keyword>
<dbReference type="InterPro" id="IPR011530">
    <property type="entry name" value="rRNA_adenine_dimethylase"/>
</dbReference>
<dbReference type="RefSeq" id="WP_096367242.1">
    <property type="nucleotide sequence ID" value="NZ_AP018052.1"/>
</dbReference>
<feature type="binding site" evidence="7 8">
    <location>
        <position position="62"/>
    </location>
    <ligand>
        <name>S-adenosyl-L-methionine</name>
        <dbReference type="ChEBI" id="CHEBI:59789"/>
    </ligand>
</feature>
<proteinExistence type="inferred from homology"/>
<keyword evidence="3 7" id="KW-0489">Methyltransferase</keyword>